<accession>A0AA88TWK5</accession>
<dbReference type="Pfam" id="PF09067">
    <property type="entry name" value="EpoR_lig-bind"/>
    <property type="match status" value="1"/>
</dbReference>
<dbReference type="GO" id="GO:0009897">
    <property type="term" value="C:external side of plasma membrane"/>
    <property type="evidence" value="ECO:0007669"/>
    <property type="project" value="TreeGrafter"/>
</dbReference>
<keyword evidence="4 8" id="KW-1133">Transmembrane helix</keyword>
<dbReference type="InterPro" id="IPR003961">
    <property type="entry name" value="FN3_dom"/>
</dbReference>
<reference evidence="11" key="1">
    <citation type="submission" date="2023-08" db="EMBL/GenBank/DDBJ databases">
        <title>Chromosome-level Genome Assembly of mud carp (Cirrhinus molitorella).</title>
        <authorList>
            <person name="Liu H."/>
        </authorList>
    </citation>
    <scope>NUCLEOTIDE SEQUENCE</scope>
    <source>
        <strain evidence="11">Prfri</strain>
        <tissue evidence="11">Muscle</tissue>
    </source>
</reference>
<evidence type="ECO:0000313" key="12">
    <source>
        <dbReference type="Proteomes" id="UP001187343"/>
    </source>
</evidence>
<dbReference type="InterPro" id="IPR015152">
    <property type="entry name" value="Growth/epo_recpt_lig-bind"/>
</dbReference>
<evidence type="ECO:0000256" key="4">
    <source>
        <dbReference type="ARBA" id="ARBA00022989"/>
    </source>
</evidence>
<dbReference type="Proteomes" id="UP001187343">
    <property type="component" value="Unassembled WGS sequence"/>
</dbReference>
<evidence type="ECO:0000259" key="10">
    <source>
        <dbReference type="PROSITE" id="PS50853"/>
    </source>
</evidence>
<dbReference type="GO" id="GO:0004896">
    <property type="term" value="F:cytokine receptor activity"/>
    <property type="evidence" value="ECO:0007669"/>
    <property type="project" value="TreeGrafter"/>
</dbReference>
<dbReference type="EMBL" id="JAUYZG010000001">
    <property type="protein sequence ID" value="KAK2915772.1"/>
    <property type="molecule type" value="Genomic_DNA"/>
</dbReference>
<evidence type="ECO:0000256" key="2">
    <source>
        <dbReference type="ARBA" id="ARBA00022692"/>
    </source>
</evidence>
<sequence length="319" mass="36440">MVWARFALKRRMMLCFLLLTLQWMMETVALQSSTQAAITLNEDGKRPYIYHCRSPNMQIFTCWWRPIANQDNVTYTLMYTMGESAAQECLDYVSGGINSCFFDAKHTQIWEMYCMNVTAHTSMGPITSKKHCLDVVDIMETDPPFNLTYIMLNESIAEVGSSILVSWLHPIESVVREGWITPVYKLRYRNLAQTDIWRVTERLREPHAEFLVLPVGTYEFNVRCRSTNSKNWSAWSESMIVTINGRPLSNQMLALILVTSIAIMALLIISLWHIFHKARGGNTGLGKTKKGKRHNNNNLLETATSIDGVVNSAFANLRA</sequence>
<comment type="subcellular location">
    <subcellularLocation>
        <location evidence="1">Membrane</location>
        <topology evidence="1">Single-pass type I membrane protein</topology>
    </subcellularLocation>
</comment>
<organism evidence="11 12">
    <name type="scientific">Cirrhinus molitorella</name>
    <name type="common">mud carp</name>
    <dbReference type="NCBI Taxonomy" id="172907"/>
    <lineage>
        <taxon>Eukaryota</taxon>
        <taxon>Metazoa</taxon>
        <taxon>Chordata</taxon>
        <taxon>Craniata</taxon>
        <taxon>Vertebrata</taxon>
        <taxon>Euteleostomi</taxon>
        <taxon>Actinopterygii</taxon>
        <taxon>Neopterygii</taxon>
        <taxon>Teleostei</taxon>
        <taxon>Ostariophysi</taxon>
        <taxon>Cypriniformes</taxon>
        <taxon>Cyprinidae</taxon>
        <taxon>Labeoninae</taxon>
        <taxon>Labeonini</taxon>
        <taxon>Cirrhinus</taxon>
    </lineage>
</organism>
<dbReference type="PANTHER" id="PTHR23037:SF46">
    <property type="entry name" value="INTERLEUKIN 5 RECEPTOR SUBUNIT ALPHA"/>
    <property type="match status" value="1"/>
</dbReference>
<feature type="domain" description="Fibronectin type-III" evidence="10">
    <location>
        <begin position="143"/>
        <end position="246"/>
    </location>
</feature>
<dbReference type="InterPro" id="IPR036116">
    <property type="entry name" value="FN3_sf"/>
</dbReference>
<keyword evidence="12" id="KW-1185">Reference proteome</keyword>
<keyword evidence="3 9" id="KW-0732">Signal</keyword>
<dbReference type="AlphaFoldDB" id="A0AA88TWK5"/>
<evidence type="ECO:0000256" key="1">
    <source>
        <dbReference type="ARBA" id="ARBA00004479"/>
    </source>
</evidence>
<keyword evidence="6" id="KW-0675">Receptor</keyword>
<protein>
    <recommendedName>
        <fullName evidence="10">Fibronectin type-III domain-containing protein</fullName>
    </recommendedName>
</protein>
<keyword evidence="5 8" id="KW-0472">Membrane</keyword>
<evidence type="ECO:0000256" key="7">
    <source>
        <dbReference type="ARBA" id="ARBA00023180"/>
    </source>
</evidence>
<feature type="transmembrane region" description="Helical" evidence="8">
    <location>
        <begin position="252"/>
        <end position="275"/>
    </location>
</feature>
<dbReference type="Gene3D" id="2.60.40.10">
    <property type="entry name" value="Immunoglobulins"/>
    <property type="match status" value="2"/>
</dbReference>
<keyword evidence="2 8" id="KW-0812">Transmembrane</keyword>
<dbReference type="InterPro" id="IPR013783">
    <property type="entry name" value="Ig-like_fold"/>
</dbReference>
<keyword evidence="7" id="KW-0325">Glycoprotein</keyword>
<evidence type="ECO:0000256" key="5">
    <source>
        <dbReference type="ARBA" id="ARBA00023136"/>
    </source>
</evidence>
<evidence type="ECO:0000313" key="11">
    <source>
        <dbReference type="EMBL" id="KAK2915772.1"/>
    </source>
</evidence>
<feature type="chain" id="PRO_5041687563" description="Fibronectin type-III domain-containing protein" evidence="9">
    <location>
        <begin position="30"/>
        <end position="319"/>
    </location>
</feature>
<evidence type="ECO:0000256" key="6">
    <source>
        <dbReference type="ARBA" id="ARBA00023170"/>
    </source>
</evidence>
<evidence type="ECO:0000256" key="9">
    <source>
        <dbReference type="SAM" id="SignalP"/>
    </source>
</evidence>
<evidence type="ECO:0000256" key="3">
    <source>
        <dbReference type="ARBA" id="ARBA00022729"/>
    </source>
</evidence>
<comment type="caution">
    <text evidence="11">The sequence shown here is derived from an EMBL/GenBank/DDBJ whole genome shotgun (WGS) entry which is preliminary data.</text>
</comment>
<dbReference type="PANTHER" id="PTHR23037">
    <property type="entry name" value="CYTOKINE RECEPTOR"/>
    <property type="match status" value="1"/>
</dbReference>
<dbReference type="PROSITE" id="PS50853">
    <property type="entry name" value="FN3"/>
    <property type="match status" value="1"/>
</dbReference>
<gene>
    <name evidence="11" type="ORF">Q8A67_000146</name>
</gene>
<feature type="signal peptide" evidence="9">
    <location>
        <begin position="1"/>
        <end position="29"/>
    </location>
</feature>
<dbReference type="CDD" id="cd00063">
    <property type="entry name" value="FN3"/>
    <property type="match status" value="1"/>
</dbReference>
<proteinExistence type="predicted"/>
<evidence type="ECO:0000256" key="8">
    <source>
        <dbReference type="SAM" id="Phobius"/>
    </source>
</evidence>
<dbReference type="SUPFAM" id="SSF49265">
    <property type="entry name" value="Fibronectin type III"/>
    <property type="match status" value="2"/>
</dbReference>
<name>A0AA88TWK5_9TELE</name>